<evidence type="ECO:0000256" key="1">
    <source>
        <dbReference type="SAM" id="MobiDB-lite"/>
    </source>
</evidence>
<name>A0A8S2B0Q3_ARAAE</name>
<dbReference type="Pfam" id="PF12014">
    <property type="entry name" value="Cyclin_D1_bind"/>
    <property type="match status" value="1"/>
</dbReference>
<dbReference type="PANTHER" id="PTHR31370">
    <property type="entry name" value="F-BOX PROTEIN FAMILY-LIKE"/>
    <property type="match status" value="1"/>
</dbReference>
<reference evidence="2" key="1">
    <citation type="submission" date="2021-01" db="EMBL/GenBank/DDBJ databases">
        <authorList>
            <person name="Bezrukov I."/>
        </authorList>
    </citation>
    <scope>NUCLEOTIDE SEQUENCE</scope>
</reference>
<keyword evidence="3" id="KW-1185">Reference proteome</keyword>
<dbReference type="Proteomes" id="UP000682877">
    <property type="component" value="Chromosome 7"/>
</dbReference>
<dbReference type="AlphaFoldDB" id="A0A8S2B0Q3"/>
<dbReference type="InterPro" id="IPR040275">
    <property type="entry name" value="At5g39450-like"/>
</dbReference>
<evidence type="ECO:0000313" key="2">
    <source>
        <dbReference type="EMBL" id="CAE6205247.1"/>
    </source>
</evidence>
<evidence type="ECO:0000313" key="3">
    <source>
        <dbReference type="Proteomes" id="UP000682877"/>
    </source>
</evidence>
<feature type="region of interest" description="Disordered" evidence="1">
    <location>
        <begin position="307"/>
        <end position="328"/>
    </location>
</feature>
<dbReference type="EMBL" id="LR999457">
    <property type="protein sequence ID" value="CAE6205247.1"/>
    <property type="molecule type" value="Genomic_DNA"/>
</dbReference>
<dbReference type="PANTHER" id="PTHR31370:SF2">
    <property type="entry name" value="OS08G0105100 PROTEIN"/>
    <property type="match status" value="1"/>
</dbReference>
<gene>
    <name evidence="2" type="ORF">AARE701A_LOCUS20103</name>
</gene>
<proteinExistence type="predicted"/>
<sequence>MCGKSICALVDSEQTWLVQCEVAKVIPLFEIVQWRIGISSYKALCRFLVEVVEVVKPLVGIWVQKNPEQGNVVYMMPGFLSVVGCRIIPQEVGPLWIQEGQLVWSPVFEIICRFDGSSGFFLHGRDKEGSCLYPGFVMGIEKSCNELLLEVEPRREKSSSNEIEREDSRKELSGKINEGGVPFGNLGFSDRRSLLDIVANHVSLRVGEPLRGKLFPTRSKDDDEAMMLERRTMLLKMLKFGGNWKHMNLEEDDQLYYNPMQVDINEIWENLGDNTDIMDDREYQREATPRKKSFSMFFISGIMHILGKSSPEENTPRPSSSEIRRSNRQTFLSSGDTFSLSLKASYTEMSSYQRWPIMSQNRFSLHKLPMKNPINNQEYAGLWGGTFGWPPGQCREDKSRKALFLLMLTYKESEENSERVLIGTKILEGRLVRRPNGSAMFVVKIDRPSLEPFPFDAVGRDIEDSYMGDGIADGYGFRYPGSKPGSLFVISSDLLAFVWQETKNVITLQRLNLAEILKKGLGSCVPPLSPTNNFNFTYMKRSFGNVFTESSTDI</sequence>
<evidence type="ECO:0008006" key="4">
    <source>
        <dbReference type="Google" id="ProtNLM"/>
    </source>
</evidence>
<accession>A0A8S2B0Q3</accession>
<protein>
    <recommendedName>
        <fullName evidence="4">F-box family protein</fullName>
    </recommendedName>
</protein>
<organism evidence="2 3">
    <name type="scientific">Arabidopsis arenosa</name>
    <name type="common">Sand rock-cress</name>
    <name type="synonym">Cardaminopsis arenosa</name>
    <dbReference type="NCBI Taxonomy" id="38785"/>
    <lineage>
        <taxon>Eukaryota</taxon>
        <taxon>Viridiplantae</taxon>
        <taxon>Streptophyta</taxon>
        <taxon>Embryophyta</taxon>
        <taxon>Tracheophyta</taxon>
        <taxon>Spermatophyta</taxon>
        <taxon>Magnoliopsida</taxon>
        <taxon>eudicotyledons</taxon>
        <taxon>Gunneridae</taxon>
        <taxon>Pentapetalae</taxon>
        <taxon>rosids</taxon>
        <taxon>malvids</taxon>
        <taxon>Brassicales</taxon>
        <taxon>Brassicaceae</taxon>
        <taxon>Camelineae</taxon>
        <taxon>Arabidopsis</taxon>
    </lineage>
</organism>